<dbReference type="PANTHER" id="PTHR28235:SF1">
    <property type="entry name" value="SMALL RIBOSOMAL SUBUNIT PROTEIN MS41"/>
    <property type="match status" value="1"/>
</dbReference>
<evidence type="ECO:0000259" key="5">
    <source>
        <dbReference type="SMART" id="SM01238"/>
    </source>
</evidence>
<dbReference type="InterPro" id="IPR019083">
    <property type="entry name" value="SAM_Ribosomal_mS41"/>
</dbReference>
<feature type="domain" description="Small ribosomal subunit protein mS41 SAM" evidence="5">
    <location>
        <begin position="94"/>
        <end position="149"/>
    </location>
</feature>
<dbReference type="EMBL" id="JADGJD010001214">
    <property type="protein sequence ID" value="KAJ3045793.1"/>
    <property type="molecule type" value="Genomic_DNA"/>
</dbReference>
<keyword evidence="7" id="KW-1185">Reference proteome</keyword>
<evidence type="ECO:0000256" key="1">
    <source>
        <dbReference type="ARBA" id="ARBA00004173"/>
    </source>
</evidence>
<evidence type="ECO:0000256" key="2">
    <source>
        <dbReference type="ARBA" id="ARBA00010492"/>
    </source>
</evidence>
<gene>
    <name evidence="6" type="ORF">HK097_001121</name>
</gene>
<dbReference type="Proteomes" id="UP001212841">
    <property type="component" value="Unassembled WGS sequence"/>
</dbReference>
<evidence type="ECO:0000256" key="4">
    <source>
        <dbReference type="ARBA" id="ARBA00035129"/>
    </source>
</evidence>
<comment type="subcellular location">
    <subcellularLocation>
        <location evidence="1">Mitochondrion</location>
    </subcellularLocation>
</comment>
<dbReference type="InterPro" id="IPR039603">
    <property type="entry name" value="Ribosomal_mS41"/>
</dbReference>
<comment type="caution">
    <text evidence="6">The sequence shown here is derived from an EMBL/GenBank/DDBJ whole genome shotgun (WGS) entry which is preliminary data.</text>
</comment>
<proteinExistence type="inferred from homology"/>
<dbReference type="AlphaFoldDB" id="A0AAD5S4R9"/>
<reference evidence="6" key="1">
    <citation type="submission" date="2020-05" db="EMBL/GenBank/DDBJ databases">
        <title>Phylogenomic resolution of chytrid fungi.</title>
        <authorList>
            <person name="Stajich J.E."/>
            <person name="Amses K."/>
            <person name="Simmons R."/>
            <person name="Seto K."/>
            <person name="Myers J."/>
            <person name="Bonds A."/>
            <person name="Quandt C.A."/>
            <person name="Barry K."/>
            <person name="Liu P."/>
            <person name="Grigoriev I."/>
            <person name="Longcore J.E."/>
            <person name="James T.Y."/>
        </authorList>
    </citation>
    <scope>NUCLEOTIDE SEQUENCE</scope>
    <source>
        <strain evidence="6">JEL0318</strain>
    </source>
</reference>
<organism evidence="6 7">
    <name type="scientific">Rhizophlyctis rosea</name>
    <dbReference type="NCBI Taxonomy" id="64517"/>
    <lineage>
        <taxon>Eukaryota</taxon>
        <taxon>Fungi</taxon>
        <taxon>Fungi incertae sedis</taxon>
        <taxon>Chytridiomycota</taxon>
        <taxon>Chytridiomycota incertae sedis</taxon>
        <taxon>Chytridiomycetes</taxon>
        <taxon>Rhizophlyctidales</taxon>
        <taxon>Rhizophlyctidaceae</taxon>
        <taxon>Rhizophlyctis</taxon>
    </lineage>
</organism>
<keyword evidence="3" id="KW-0496">Mitochondrion</keyword>
<protein>
    <recommendedName>
        <fullName evidence="4">Small ribosomal subunit protein mS41</fullName>
    </recommendedName>
</protein>
<comment type="similarity">
    <text evidence="2">Belongs to the mitochondrion-specific ribosomal protein mS41 family.</text>
</comment>
<accession>A0AAD5S4R9</accession>
<dbReference type="PANTHER" id="PTHR28235">
    <property type="entry name" value="PROTEIN FYV4, MITOCHONDRIAL"/>
    <property type="match status" value="1"/>
</dbReference>
<sequence>MSALRPTFTRLTSSLRPSLTSALRPTLTPTQSPILIQSRSVNAHVGAGLKEITIVKDNFRISLELRKEANKYLNMSQKHKSAFVPPARGSITDPTSFLTAIGRDCVTVADKFPDWDSIFTMTSKAMNEAGIKPPMRKYILSWREWYRRGAEPYEVKIRPRQQHYKKARAIIDLARKRRAGLA</sequence>
<dbReference type="GO" id="GO:0005739">
    <property type="term" value="C:mitochondrion"/>
    <property type="evidence" value="ECO:0007669"/>
    <property type="project" value="UniProtKB-SubCell"/>
</dbReference>
<evidence type="ECO:0000256" key="3">
    <source>
        <dbReference type="ARBA" id="ARBA00023128"/>
    </source>
</evidence>
<dbReference type="SMART" id="SM01238">
    <property type="entry name" value="IGR"/>
    <property type="match status" value="1"/>
</dbReference>
<dbReference type="Pfam" id="PF09597">
    <property type="entry name" value="SAM_Ribosomal_mS41"/>
    <property type="match status" value="1"/>
</dbReference>
<evidence type="ECO:0000313" key="6">
    <source>
        <dbReference type="EMBL" id="KAJ3045793.1"/>
    </source>
</evidence>
<evidence type="ECO:0000313" key="7">
    <source>
        <dbReference type="Proteomes" id="UP001212841"/>
    </source>
</evidence>
<name>A0AAD5S4R9_9FUNG</name>